<protein>
    <submittedName>
        <fullName evidence="1">Uncharacterized protein</fullName>
    </submittedName>
</protein>
<dbReference type="CTD" id="20324981"/>
<evidence type="ECO:0000313" key="1">
    <source>
        <dbReference type="EMBL" id="KER20702.1"/>
    </source>
</evidence>
<dbReference type="GeneID" id="20324981"/>
<accession>A0A074Z5A6</accession>
<gene>
    <name evidence="1" type="ORF">T265_10813</name>
</gene>
<dbReference type="Proteomes" id="UP000054324">
    <property type="component" value="Unassembled WGS sequence"/>
</dbReference>
<dbReference type="OrthoDB" id="191995at2759"/>
<dbReference type="RefSeq" id="XP_009175556.1">
    <property type="nucleotide sequence ID" value="XM_009177292.1"/>
</dbReference>
<reference evidence="1 2" key="1">
    <citation type="submission" date="2013-11" db="EMBL/GenBank/DDBJ databases">
        <title>Opisthorchis viverrini - life in the bile duct.</title>
        <authorList>
            <person name="Young N.D."/>
            <person name="Nagarajan N."/>
            <person name="Lin S.J."/>
            <person name="Korhonen P.K."/>
            <person name="Jex A.R."/>
            <person name="Hall R.S."/>
            <person name="Safavi-Hemami H."/>
            <person name="Kaewkong W."/>
            <person name="Bertrand D."/>
            <person name="Gao S."/>
            <person name="Seet Q."/>
            <person name="Wongkham S."/>
            <person name="Teh B.T."/>
            <person name="Wongkham C."/>
            <person name="Intapan P.M."/>
            <person name="Maleewong W."/>
            <person name="Yang X."/>
            <person name="Hu M."/>
            <person name="Wang Z."/>
            <person name="Hofmann A."/>
            <person name="Sternberg P.W."/>
            <person name="Tan P."/>
            <person name="Wang J."/>
            <person name="Gasser R.B."/>
        </authorList>
    </citation>
    <scope>NUCLEOTIDE SEQUENCE [LARGE SCALE GENOMIC DNA]</scope>
</reference>
<dbReference type="AlphaFoldDB" id="A0A074Z5A6"/>
<dbReference type="KEGG" id="ovi:T265_10813"/>
<dbReference type="EMBL" id="KL597029">
    <property type="protein sequence ID" value="KER20702.1"/>
    <property type="molecule type" value="Genomic_DNA"/>
</dbReference>
<proteinExistence type="predicted"/>
<evidence type="ECO:0000313" key="2">
    <source>
        <dbReference type="Proteomes" id="UP000054324"/>
    </source>
</evidence>
<keyword evidence="2" id="KW-1185">Reference proteome</keyword>
<name>A0A074Z5A6_OPIVI</name>
<sequence>MIKFIPPHVDLTPDNDMSCMKNGDRGSVEQSGLNDQLKVCGSNPISASRLLLSRLGQPGSIPALVPPSAA</sequence>
<organism evidence="1 2">
    <name type="scientific">Opisthorchis viverrini</name>
    <name type="common">Southeast Asian liver fluke</name>
    <dbReference type="NCBI Taxonomy" id="6198"/>
    <lineage>
        <taxon>Eukaryota</taxon>
        <taxon>Metazoa</taxon>
        <taxon>Spiralia</taxon>
        <taxon>Lophotrochozoa</taxon>
        <taxon>Platyhelminthes</taxon>
        <taxon>Trematoda</taxon>
        <taxon>Digenea</taxon>
        <taxon>Opisthorchiida</taxon>
        <taxon>Opisthorchiata</taxon>
        <taxon>Opisthorchiidae</taxon>
        <taxon>Opisthorchis</taxon>
    </lineage>
</organism>